<organism evidence="6">
    <name type="scientific">Clitoria ternatea</name>
    <name type="common">Butterfly pea</name>
    <dbReference type="NCBI Taxonomy" id="43366"/>
    <lineage>
        <taxon>Eukaryota</taxon>
        <taxon>Viridiplantae</taxon>
        <taxon>Streptophyta</taxon>
        <taxon>Embryophyta</taxon>
        <taxon>Tracheophyta</taxon>
        <taxon>Spermatophyta</taxon>
        <taxon>Magnoliopsida</taxon>
        <taxon>eudicotyledons</taxon>
        <taxon>Gunneridae</taxon>
        <taxon>Pentapetalae</taxon>
        <taxon>rosids</taxon>
        <taxon>fabids</taxon>
        <taxon>Fabales</taxon>
        <taxon>Fabaceae</taxon>
        <taxon>Papilionoideae</taxon>
        <taxon>50 kb inversion clade</taxon>
        <taxon>NPAAA clade</taxon>
        <taxon>indigoferoid/millettioid clade</taxon>
        <taxon>Phaseoleae</taxon>
        <taxon>Clitoria</taxon>
    </lineage>
</organism>
<dbReference type="Pfam" id="PF03784">
    <property type="entry name" value="Cyclotide"/>
    <property type="match status" value="1"/>
</dbReference>
<dbReference type="PROSITE" id="PS60008">
    <property type="entry name" value="CYCLOTIDE_BRACELET"/>
    <property type="match status" value="1"/>
</dbReference>
<keyword evidence="2" id="KW-0960">Knottin</keyword>
<evidence type="ECO:0000313" key="6">
    <source>
        <dbReference type="EMBL" id="ALL96781.1"/>
    </source>
</evidence>
<proteinExistence type="evidence at transcript level"/>
<evidence type="ECO:0000256" key="4">
    <source>
        <dbReference type="SAM" id="SignalP"/>
    </source>
</evidence>
<evidence type="ECO:0000256" key="3">
    <source>
        <dbReference type="ARBA" id="ARBA00023157"/>
    </source>
</evidence>
<dbReference type="GO" id="GO:0006952">
    <property type="term" value="P:defense response"/>
    <property type="evidence" value="ECO:0007669"/>
    <property type="project" value="UniProtKB-KW"/>
</dbReference>
<keyword evidence="1" id="KW-0611">Plant defense</keyword>
<feature type="domain" description="Albumin I chain a" evidence="5">
    <location>
        <begin position="69"/>
        <end position="115"/>
    </location>
</feature>
<dbReference type="Pfam" id="PF16720">
    <property type="entry name" value="Albumin_I_a"/>
    <property type="match status" value="1"/>
</dbReference>
<sequence>MAFARLAVIFFLAASVMFAVKETEAGIPCGESCVFIPCTVTALLGCSCKDKVCYKNHVIAAEANTVDDHHLLCKSHEDCFRKGTGNYCAFFPNTNIHYGWCFYAESEGYMLKDFLETSIKDNLEIPMAITN</sequence>
<name>A0A0S1RS10_CLITE</name>
<feature type="chain" id="PRO_5006589669" evidence="4">
    <location>
        <begin position="26"/>
        <end position="131"/>
    </location>
</feature>
<accession>A0A0S1RS10</accession>
<dbReference type="InterPro" id="IPR005535">
    <property type="entry name" value="Cyclotide"/>
</dbReference>
<evidence type="ECO:0000259" key="5">
    <source>
        <dbReference type="Pfam" id="PF16720"/>
    </source>
</evidence>
<dbReference type="InterPro" id="IPR036146">
    <property type="entry name" value="Cyclotide_sf"/>
</dbReference>
<evidence type="ECO:0000256" key="2">
    <source>
        <dbReference type="ARBA" id="ARBA00022854"/>
    </source>
</evidence>
<dbReference type="SUPFAM" id="SSF57038">
    <property type="entry name" value="Cyclotides"/>
    <property type="match status" value="1"/>
</dbReference>
<dbReference type="InterPro" id="IPR032000">
    <property type="entry name" value="Albumin_I_a"/>
</dbReference>
<evidence type="ECO:0000256" key="1">
    <source>
        <dbReference type="ARBA" id="ARBA00022821"/>
    </source>
</evidence>
<keyword evidence="3" id="KW-1015">Disulfide bond</keyword>
<reference evidence="6" key="1">
    <citation type="journal article" date="2015" name="New Phytol.">
        <title>Gene co-evolution and regulation locks cyclic plant defence peptides to their targets.</title>
        <authorList>
            <person name="Gilding E.K."/>
            <person name="Jackson M.A."/>
            <person name="Poth A.G."/>
            <person name="Henriques S.T."/>
            <person name="Mahatmanto T."/>
            <person name="Prentis P.J."/>
            <person name="Craik D.J."/>
        </authorList>
    </citation>
    <scope>NUCLEOTIDE SEQUENCE</scope>
</reference>
<dbReference type="InterPro" id="IPR012323">
    <property type="entry name" value="Cyclotide_bracelet_CS"/>
</dbReference>
<dbReference type="EMBL" id="KR912004">
    <property type="protein sequence ID" value="ALL96781.1"/>
    <property type="molecule type" value="mRNA"/>
</dbReference>
<keyword evidence="4" id="KW-0732">Signal</keyword>
<dbReference type="AlphaFoldDB" id="A0A0S1RS10"/>
<feature type="signal peptide" evidence="4">
    <location>
        <begin position="1"/>
        <end position="25"/>
    </location>
</feature>
<protein>
    <submittedName>
        <fullName evidence="6">Albumin 1</fullName>
    </submittedName>
</protein>
<dbReference type="PROSITE" id="PS51052">
    <property type="entry name" value="CYCLOTIDE"/>
    <property type="match status" value="1"/>
</dbReference>